<sequence length="653" mass="70994">MNTKALAAAALTVRSLSMDGIQKAASGHPGLPLGAAELAAVLYGEILKHNPADPNWINRDRFVLSAGHGSMFLYSMLYLSGYNVTLDDIKNFRQAGCICAGHPEYGLTPGVETTTGPLGQGIATAVGMAIAESMAAARFNTPYHKIIDHYTYVLVGEGCLMEGISSEASSLAGHLKLGKLIVFYDENRVSIDGSTDITFTEDIEERYKAYGWQVLKGSMYDMKKIVDMVEKAKKDPRPSLIMLNSVIGKGCPPVEGLSKAHGSPLGEDGVRKAKINLGLNPDEYFYVDPEAKEYFEERKKYLAGIQEEWNTEFKLWQQDNPDLKALWDQMLNGELTEGLALPEYKVGDSLATRVTSGAMINEIAKKLPSLVGGSADLTGPNQAMINHGGIYSAENRDGRFIYYGIREAAMAAISNGLQLYGFFRSYCATFLVFADYLRPALRLSALMKQPVIYVLTHDSIYVGEDGPTHQPVETLTSLRMIPGVTVLRPGDAEETVQAWKIALENKSGPTCLILSRQNLSVYEKEDPDWDNTIKCGAYIVKYGDENPDTVILATGSEVSLALEASALVPQKKVRVVSVLSREIFASQPEEIKSTFIPKGAKVVSAEAGITLGWEAFTGSTANCFGINRFGISAPGKVVAQELGFTSQALSELL</sequence>
<evidence type="ECO:0000256" key="7">
    <source>
        <dbReference type="ARBA" id="ARBA00022679"/>
    </source>
</evidence>
<feature type="binding site" evidence="15">
    <location>
        <position position="353"/>
    </location>
    <ligand>
        <name>substrate</name>
    </ligand>
</feature>
<keyword evidence="8 17" id="KW-0479">Metal-binding</keyword>
<comment type="similarity">
    <text evidence="4 19">Belongs to the transketolase family.</text>
</comment>
<dbReference type="Pfam" id="PF00456">
    <property type="entry name" value="Transketolase_N"/>
    <property type="match status" value="1"/>
</dbReference>
<evidence type="ECO:0000256" key="12">
    <source>
        <dbReference type="ARBA" id="ARBA00049473"/>
    </source>
</evidence>
<dbReference type="CDD" id="cd02012">
    <property type="entry name" value="TPP_TK"/>
    <property type="match status" value="1"/>
</dbReference>
<feature type="binding site" evidence="15">
    <location>
        <position position="469"/>
    </location>
    <ligand>
        <name>substrate</name>
    </ligand>
</feature>
<dbReference type="NCBIfam" id="TIGR00232">
    <property type="entry name" value="tktlase_bact"/>
    <property type="match status" value="1"/>
</dbReference>
<comment type="caution">
    <text evidence="21">The sequence shown here is derived from an EMBL/GenBank/DDBJ whole genome shotgun (WGS) entry which is preliminary data.</text>
</comment>
<feature type="site" description="Important for catalytic activity" evidence="18">
    <location>
        <position position="261"/>
    </location>
</feature>
<comment type="cofactor">
    <cofactor evidence="2">
        <name>Mn(2+)</name>
        <dbReference type="ChEBI" id="CHEBI:29035"/>
    </cofactor>
</comment>
<feature type="binding site" evidence="17">
    <location>
        <position position="157"/>
    </location>
    <ligand>
        <name>Mg(2+)</name>
        <dbReference type="ChEBI" id="CHEBI:18420"/>
    </ligand>
</feature>
<keyword evidence="7 19" id="KW-0808">Transferase</keyword>
<dbReference type="GO" id="GO:0006098">
    <property type="term" value="P:pentose-phosphate shunt"/>
    <property type="evidence" value="ECO:0007669"/>
    <property type="project" value="TreeGrafter"/>
</dbReference>
<evidence type="ECO:0000256" key="10">
    <source>
        <dbReference type="ARBA" id="ARBA00022842"/>
    </source>
</evidence>
<evidence type="ECO:0000256" key="14">
    <source>
        <dbReference type="PIRSR" id="PIRSR605478-1"/>
    </source>
</evidence>
<dbReference type="FunFam" id="3.40.50.970:FF:000045">
    <property type="entry name" value="Transketolase"/>
    <property type="match status" value="1"/>
</dbReference>
<evidence type="ECO:0000313" key="22">
    <source>
        <dbReference type="Proteomes" id="UP000823638"/>
    </source>
</evidence>
<evidence type="ECO:0000259" key="20">
    <source>
        <dbReference type="SMART" id="SM00861"/>
    </source>
</evidence>
<dbReference type="PANTHER" id="PTHR43522">
    <property type="entry name" value="TRANSKETOLASE"/>
    <property type="match status" value="1"/>
</dbReference>
<accession>A0A9D9HPW7</accession>
<dbReference type="SMART" id="SM00861">
    <property type="entry name" value="Transket_pyr"/>
    <property type="match status" value="1"/>
</dbReference>
<feature type="site" description="Important for catalytic activity" evidence="18">
    <location>
        <position position="28"/>
    </location>
</feature>
<dbReference type="EC" id="2.2.1.1" evidence="6 13"/>
<dbReference type="InterPro" id="IPR005475">
    <property type="entry name" value="Transketolase-like_Pyr-bd"/>
</dbReference>
<keyword evidence="10 17" id="KW-0460">Magnesium</keyword>
<feature type="binding site" evidence="15">
    <location>
        <position position="28"/>
    </location>
    <ligand>
        <name>substrate</name>
    </ligand>
</feature>
<feature type="binding site" evidence="17">
    <location>
        <position position="187"/>
    </location>
    <ligand>
        <name>Mg(2+)</name>
        <dbReference type="ChEBI" id="CHEBI:18420"/>
    </ligand>
</feature>
<feature type="binding site" evidence="16">
    <location>
        <position position="261"/>
    </location>
    <ligand>
        <name>thiamine diphosphate</name>
        <dbReference type="ChEBI" id="CHEBI:58937"/>
    </ligand>
</feature>
<dbReference type="GO" id="GO:0005829">
    <property type="term" value="C:cytosol"/>
    <property type="evidence" value="ECO:0007669"/>
    <property type="project" value="TreeGrafter"/>
</dbReference>
<feature type="binding site" evidence="15">
    <location>
        <position position="261"/>
    </location>
    <ligand>
        <name>substrate</name>
    </ligand>
</feature>
<feature type="binding site" evidence="16">
    <location>
        <position position="433"/>
    </location>
    <ligand>
        <name>thiamine diphosphate</name>
        <dbReference type="ChEBI" id="CHEBI:58937"/>
    </ligand>
</feature>
<dbReference type="PROSITE" id="PS00802">
    <property type="entry name" value="TRANSKETOLASE_2"/>
    <property type="match status" value="1"/>
</dbReference>
<feature type="binding site" evidence="16">
    <location>
        <begin position="116"/>
        <end position="118"/>
    </location>
    <ligand>
        <name>thiamine diphosphate</name>
        <dbReference type="ChEBI" id="CHEBI:58937"/>
    </ligand>
</feature>
<dbReference type="Pfam" id="PF02779">
    <property type="entry name" value="Transket_pyr"/>
    <property type="match status" value="1"/>
</dbReference>
<dbReference type="SUPFAM" id="SSF52518">
    <property type="entry name" value="Thiamin diphosphate-binding fold (THDP-binding)"/>
    <property type="match status" value="2"/>
</dbReference>
<feature type="binding site" evidence="15">
    <location>
        <position position="465"/>
    </location>
    <ligand>
        <name>substrate</name>
    </ligand>
</feature>
<dbReference type="InterPro" id="IPR020826">
    <property type="entry name" value="Transketolase_BS"/>
</dbReference>
<comment type="cofactor">
    <cofactor evidence="1">
        <name>Ca(2+)</name>
        <dbReference type="ChEBI" id="CHEBI:29108"/>
    </cofactor>
</comment>
<evidence type="ECO:0000256" key="18">
    <source>
        <dbReference type="PIRSR" id="PIRSR605478-5"/>
    </source>
</evidence>
<dbReference type="Proteomes" id="UP000823638">
    <property type="component" value="Unassembled WGS sequence"/>
</dbReference>
<feature type="binding site" evidence="17">
    <location>
        <position position="189"/>
    </location>
    <ligand>
        <name>Mg(2+)</name>
        <dbReference type="ChEBI" id="CHEBI:18420"/>
    </ligand>
</feature>
<dbReference type="SUPFAM" id="SSF52922">
    <property type="entry name" value="TK C-terminal domain-like"/>
    <property type="match status" value="1"/>
</dbReference>
<reference evidence="21" key="1">
    <citation type="submission" date="2020-10" db="EMBL/GenBank/DDBJ databases">
        <authorList>
            <person name="Gilroy R."/>
        </authorList>
    </citation>
    <scope>NUCLEOTIDE SEQUENCE</scope>
    <source>
        <strain evidence="21">10532</strain>
    </source>
</reference>
<comment type="cofactor">
    <cofactor evidence="19">
        <name>Mg(2+)</name>
        <dbReference type="ChEBI" id="CHEBI:18420"/>
    </cofactor>
    <cofactor evidence="19">
        <name>Ca(2+)</name>
        <dbReference type="ChEBI" id="CHEBI:29108"/>
    </cofactor>
    <cofactor evidence="19">
        <name>Mn(2+)</name>
        <dbReference type="ChEBI" id="CHEBI:29035"/>
    </cofactor>
    <cofactor evidence="19">
        <name>Co(2+)</name>
        <dbReference type="ChEBI" id="CHEBI:48828"/>
    </cofactor>
    <text evidence="19">Binds 1 Mg(2+) ion per subunit. Can also utilize other divalent metal cations, such as Ca(2+), Mn(2+) and Co(2+).</text>
</comment>
<comment type="subunit">
    <text evidence="5 19">Homodimer.</text>
</comment>
<dbReference type="InterPro" id="IPR009014">
    <property type="entry name" value="Transketo_C/PFOR_II"/>
</dbReference>
<dbReference type="EMBL" id="JADIMM010000078">
    <property type="protein sequence ID" value="MBO8457770.1"/>
    <property type="molecule type" value="Genomic_DNA"/>
</dbReference>
<evidence type="ECO:0000313" key="21">
    <source>
        <dbReference type="EMBL" id="MBO8457770.1"/>
    </source>
</evidence>
<feature type="binding site" evidence="15">
    <location>
        <position position="457"/>
    </location>
    <ligand>
        <name>substrate</name>
    </ligand>
</feature>
<dbReference type="Gene3D" id="3.40.50.920">
    <property type="match status" value="1"/>
</dbReference>
<dbReference type="CDD" id="cd07033">
    <property type="entry name" value="TPP_PYR_DXS_TK_like"/>
    <property type="match status" value="1"/>
</dbReference>
<organism evidence="21 22">
    <name type="scientific">Candidatus Gallitreponema excrementavium</name>
    <dbReference type="NCBI Taxonomy" id="2840840"/>
    <lineage>
        <taxon>Bacteria</taxon>
        <taxon>Pseudomonadati</taxon>
        <taxon>Spirochaetota</taxon>
        <taxon>Spirochaetia</taxon>
        <taxon>Spirochaetales</taxon>
        <taxon>Candidatus Gallitreponema</taxon>
    </lineage>
</organism>
<dbReference type="AlphaFoldDB" id="A0A9D9HPW7"/>
<dbReference type="InterPro" id="IPR049557">
    <property type="entry name" value="Transketolase_CS"/>
</dbReference>
<feature type="binding site" evidence="15">
    <location>
        <position position="516"/>
    </location>
    <ligand>
        <name>substrate</name>
    </ligand>
</feature>
<comment type="function">
    <text evidence="19">Catalyzes the transfer of a two-carbon ketol group from a ketose donor to an aldose acceptor, via a covalent intermediate with the cofactor thiamine pyrophosphate.</text>
</comment>
<feature type="binding site" evidence="16">
    <location>
        <position position="158"/>
    </location>
    <ligand>
        <name>thiamine diphosphate</name>
        <dbReference type="ChEBI" id="CHEBI:58937"/>
    </ligand>
</feature>
<dbReference type="InterPro" id="IPR005478">
    <property type="entry name" value="Transketolase_bac-like"/>
</dbReference>
<dbReference type="GO" id="GO:0004802">
    <property type="term" value="F:transketolase activity"/>
    <property type="evidence" value="ECO:0007669"/>
    <property type="project" value="UniProtKB-UniRule"/>
</dbReference>
<dbReference type="PANTHER" id="PTHR43522:SF10">
    <property type="entry name" value="TRANSKETOLASE"/>
    <property type="match status" value="1"/>
</dbReference>
<evidence type="ECO:0000256" key="4">
    <source>
        <dbReference type="ARBA" id="ARBA00007131"/>
    </source>
</evidence>
<name>A0A9D9HPW7_9SPIR</name>
<evidence type="ECO:0000256" key="15">
    <source>
        <dbReference type="PIRSR" id="PIRSR605478-2"/>
    </source>
</evidence>
<comment type="cofactor">
    <cofactor evidence="17">
        <name>Mg(2+)</name>
        <dbReference type="ChEBI" id="CHEBI:18420"/>
    </cofactor>
    <text evidence="17">Binds 1 Mg(2+) ion per subunit. Can also utilize other divalent metal cations, such as Ca(2+), Mn(2+) and Co(2+).</text>
</comment>
<evidence type="ECO:0000256" key="17">
    <source>
        <dbReference type="PIRSR" id="PIRSR605478-4"/>
    </source>
</evidence>
<evidence type="ECO:0000256" key="16">
    <source>
        <dbReference type="PIRSR" id="PIRSR605478-3"/>
    </source>
</evidence>
<keyword evidence="11 16" id="KW-0786">Thiamine pyrophosphate</keyword>
<dbReference type="InterPro" id="IPR033247">
    <property type="entry name" value="Transketolase_fam"/>
</dbReference>
<reference evidence="21" key="2">
    <citation type="journal article" date="2021" name="PeerJ">
        <title>Extensive microbial diversity within the chicken gut microbiome revealed by metagenomics and culture.</title>
        <authorList>
            <person name="Gilroy R."/>
            <person name="Ravi A."/>
            <person name="Getino M."/>
            <person name="Pursley I."/>
            <person name="Horton D.L."/>
            <person name="Alikhan N.F."/>
            <person name="Baker D."/>
            <person name="Gharbi K."/>
            <person name="Hall N."/>
            <person name="Watson M."/>
            <person name="Adriaenssens E.M."/>
            <person name="Foster-Nyarko E."/>
            <person name="Jarju S."/>
            <person name="Secka A."/>
            <person name="Antonio M."/>
            <person name="Oren A."/>
            <person name="Chaudhuri R.R."/>
            <person name="La Ragione R."/>
            <person name="Hildebrand F."/>
            <person name="Pallen M.J."/>
        </authorList>
    </citation>
    <scope>NUCLEOTIDE SEQUENCE</scope>
    <source>
        <strain evidence="21">10532</strain>
    </source>
</reference>
<evidence type="ECO:0000256" key="9">
    <source>
        <dbReference type="ARBA" id="ARBA00022837"/>
    </source>
</evidence>
<evidence type="ECO:0000256" key="8">
    <source>
        <dbReference type="ARBA" id="ARBA00022723"/>
    </source>
</evidence>
<evidence type="ECO:0000256" key="13">
    <source>
        <dbReference type="NCBIfam" id="TIGR00232"/>
    </source>
</evidence>
<protein>
    <recommendedName>
        <fullName evidence="6 13">Transketolase</fullName>
        <ecNumber evidence="6 13">2.2.1.1</ecNumber>
    </recommendedName>
</protein>
<dbReference type="Gene3D" id="3.40.50.970">
    <property type="match status" value="2"/>
</dbReference>
<evidence type="ECO:0000256" key="11">
    <source>
        <dbReference type="ARBA" id="ARBA00023052"/>
    </source>
</evidence>
<evidence type="ECO:0000256" key="2">
    <source>
        <dbReference type="ARBA" id="ARBA00001936"/>
    </source>
</evidence>
<dbReference type="PROSITE" id="PS00801">
    <property type="entry name" value="TRANSKETOLASE_1"/>
    <property type="match status" value="1"/>
</dbReference>
<dbReference type="GO" id="GO:0046872">
    <property type="term" value="F:metal ion binding"/>
    <property type="evidence" value="ECO:0007669"/>
    <property type="project" value="UniProtKB-KW"/>
</dbReference>
<dbReference type="InterPro" id="IPR005474">
    <property type="entry name" value="Transketolase_N"/>
</dbReference>
<dbReference type="InterPro" id="IPR029061">
    <property type="entry name" value="THDP-binding"/>
</dbReference>
<feature type="binding site" evidence="16">
    <location>
        <position position="187"/>
    </location>
    <ligand>
        <name>thiamine diphosphate</name>
        <dbReference type="ChEBI" id="CHEBI:58937"/>
    </ligand>
</feature>
<comment type="cofactor">
    <cofactor evidence="16">
        <name>thiamine diphosphate</name>
        <dbReference type="ChEBI" id="CHEBI:58937"/>
    </cofactor>
    <text evidence="16">Binds 1 thiamine pyrophosphate per subunit. During the reaction, the substrate forms a covalent intermediate with the cofactor.</text>
</comment>
<comment type="catalytic activity">
    <reaction evidence="12 19">
        <text>D-sedoheptulose 7-phosphate + D-glyceraldehyde 3-phosphate = aldehydo-D-ribose 5-phosphate + D-xylulose 5-phosphate</text>
        <dbReference type="Rhea" id="RHEA:10508"/>
        <dbReference type="ChEBI" id="CHEBI:57483"/>
        <dbReference type="ChEBI" id="CHEBI:57737"/>
        <dbReference type="ChEBI" id="CHEBI:58273"/>
        <dbReference type="ChEBI" id="CHEBI:59776"/>
        <dbReference type="EC" id="2.2.1.1"/>
    </reaction>
</comment>
<feature type="active site" description="Proton donor" evidence="14">
    <location>
        <position position="407"/>
    </location>
</feature>
<dbReference type="InterPro" id="IPR055152">
    <property type="entry name" value="Transketolase-like_C_2"/>
</dbReference>
<evidence type="ECO:0000256" key="19">
    <source>
        <dbReference type="RuleBase" id="RU004996"/>
    </source>
</evidence>
<feature type="binding site" evidence="16">
    <location>
        <position position="68"/>
    </location>
    <ligand>
        <name>thiamine diphosphate</name>
        <dbReference type="ChEBI" id="CHEBI:58937"/>
    </ligand>
</feature>
<dbReference type="FunFam" id="3.40.50.970:FF:000004">
    <property type="entry name" value="Transketolase"/>
    <property type="match status" value="1"/>
</dbReference>
<evidence type="ECO:0000256" key="5">
    <source>
        <dbReference type="ARBA" id="ARBA00011738"/>
    </source>
</evidence>
<feature type="domain" description="Transketolase-like pyrimidine-binding" evidence="20">
    <location>
        <begin position="350"/>
        <end position="521"/>
    </location>
</feature>
<keyword evidence="9 19" id="KW-0106">Calcium</keyword>
<dbReference type="Pfam" id="PF22613">
    <property type="entry name" value="Transketolase_C_1"/>
    <property type="match status" value="1"/>
</dbReference>
<gene>
    <name evidence="21" type="primary">tkt</name>
    <name evidence="21" type="ORF">IAA81_06035</name>
</gene>
<evidence type="ECO:0000256" key="3">
    <source>
        <dbReference type="ARBA" id="ARBA00001941"/>
    </source>
</evidence>
<proteinExistence type="inferred from homology"/>
<evidence type="ECO:0000256" key="1">
    <source>
        <dbReference type="ARBA" id="ARBA00001913"/>
    </source>
</evidence>
<evidence type="ECO:0000256" key="6">
    <source>
        <dbReference type="ARBA" id="ARBA00013152"/>
    </source>
</evidence>
<comment type="cofactor">
    <cofactor evidence="3">
        <name>Co(2+)</name>
        <dbReference type="ChEBI" id="CHEBI:48828"/>
    </cofactor>
</comment>